<dbReference type="EMBL" id="AMZH03002095">
    <property type="protein sequence ID" value="RRT76809.1"/>
    <property type="molecule type" value="Genomic_DNA"/>
</dbReference>
<evidence type="ECO:0000313" key="1">
    <source>
        <dbReference type="EMBL" id="RRT76809.1"/>
    </source>
</evidence>
<organism evidence="1 2">
    <name type="scientific">Ensete ventricosum</name>
    <name type="common">Abyssinian banana</name>
    <name type="synonym">Musa ensete</name>
    <dbReference type="NCBI Taxonomy" id="4639"/>
    <lineage>
        <taxon>Eukaryota</taxon>
        <taxon>Viridiplantae</taxon>
        <taxon>Streptophyta</taxon>
        <taxon>Embryophyta</taxon>
        <taxon>Tracheophyta</taxon>
        <taxon>Spermatophyta</taxon>
        <taxon>Magnoliopsida</taxon>
        <taxon>Liliopsida</taxon>
        <taxon>Zingiberales</taxon>
        <taxon>Musaceae</taxon>
        <taxon>Ensete</taxon>
    </lineage>
</organism>
<accession>A0A427AKM0</accession>
<dbReference type="AlphaFoldDB" id="A0A427AKM0"/>
<proteinExistence type="predicted"/>
<comment type="caution">
    <text evidence="1">The sequence shown here is derived from an EMBL/GenBank/DDBJ whole genome shotgun (WGS) entry which is preliminary data.</text>
</comment>
<sequence>MRLGTRQECVRSSPRVSGVCQDGARKFSRRRPRLTRRLLRVAEKLIGSWEGLEWMRIGPSSDDAMGPRREFARRFAEGIRKLARNTFGDRRRKNVKLVAVESGGCWITGVRS</sequence>
<protein>
    <submittedName>
        <fullName evidence="1">Uncharacterized protein</fullName>
    </submittedName>
</protein>
<evidence type="ECO:0000313" key="2">
    <source>
        <dbReference type="Proteomes" id="UP000287651"/>
    </source>
</evidence>
<reference evidence="1 2" key="1">
    <citation type="journal article" date="2014" name="Agronomy (Basel)">
        <title>A Draft Genome Sequence for Ensete ventricosum, the Drought-Tolerant Tree Against Hunger.</title>
        <authorList>
            <person name="Harrison J."/>
            <person name="Moore K.A."/>
            <person name="Paszkiewicz K."/>
            <person name="Jones T."/>
            <person name="Grant M."/>
            <person name="Ambacheew D."/>
            <person name="Muzemil S."/>
            <person name="Studholme D.J."/>
        </authorList>
    </citation>
    <scope>NUCLEOTIDE SEQUENCE [LARGE SCALE GENOMIC DNA]</scope>
</reference>
<gene>
    <name evidence="1" type="ORF">B296_00029641</name>
</gene>
<dbReference type="Proteomes" id="UP000287651">
    <property type="component" value="Unassembled WGS sequence"/>
</dbReference>
<name>A0A427AKM0_ENSVE</name>